<dbReference type="GO" id="GO:0004792">
    <property type="term" value="F:thiosulfate-cyanide sulfurtransferase activity"/>
    <property type="evidence" value="ECO:0007669"/>
    <property type="project" value="UniProtKB-UniRule"/>
</dbReference>
<dbReference type="EC" id="2.8.1.1" evidence="3"/>
<comment type="similarity">
    <text evidence="3">Belongs to the GlpE family.</text>
</comment>
<dbReference type="Gene3D" id="3.40.250.10">
    <property type="entry name" value="Rhodanese-like domain"/>
    <property type="match status" value="1"/>
</dbReference>
<dbReference type="Pfam" id="PF00581">
    <property type="entry name" value="Rhodanese"/>
    <property type="match status" value="1"/>
</dbReference>
<evidence type="ECO:0000256" key="2">
    <source>
        <dbReference type="ARBA" id="ARBA00022679"/>
    </source>
</evidence>
<evidence type="ECO:0000259" key="4">
    <source>
        <dbReference type="PROSITE" id="PS50206"/>
    </source>
</evidence>
<dbReference type="PROSITE" id="PS50206">
    <property type="entry name" value="RHODANESE_3"/>
    <property type="match status" value="1"/>
</dbReference>
<dbReference type="AlphaFoldDB" id="A0A1I2MVV2"/>
<keyword evidence="6" id="KW-1185">Reference proteome</keyword>
<comment type="catalytic activity">
    <reaction evidence="3">
        <text>thiosulfate + [thioredoxin]-dithiol = [thioredoxin]-disulfide + hydrogen sulfide + sulfite + 2 H(+)</text>
        <dbReference type="Rhea" id="RHEA:83859"/>
        <dbReference type="Rhea" id="RHEA-COMP:10698"/>
        <dbReference type="Rhea" id="RHEA-COMP:10700"/>
        <dbReference type="ChEBI" id="CHEBI:15378"/>
        <dbReference type="ChEBI" id="CHEBI:17359"/>
        <dbReference type="ChEBI" id="CHEBI:29919"/>
        <dbReference type="ChEBI" id="CHEBI:29950"/>
        <dbReference type="ChEBI" id="CHEBI:33542"/>
        <dbReference type="ChEBI" id="CHEBI:50058"/>
    </reaction>
</comment>
<dbReference type="PANTHER" id="PTHR43031:SF6">
    <property type="entry name" value="THIOSULFATE SULFURTRANSFERASE GLPE"/>
    <property type="match status" value="1"/>
</dbReference>
<evidence type="ECO:0000256" key="3">
    <source>
        <dbReference type="HAMAP-Rule" id="MF_01009"/>
    </source>
</evidence>
<comment type="catalytic activity">
    <reaction evidence="3">
        <text>thiosulfate + hydrogen cyanide = thiocyanate + sulfite + 2 H(+)</text>
        <dbReference type="Rhea" id="RHEA:16881"/>
        <dbReference type="ChEBI" id="CHEBI:15378"/>
        <dbReference type="ChEBI" id="CHEBI:17359"/>
        <dbReference type="ChEBI" id="CHEBI:18022"/>
        <dbReference type="ChEBI" id="CHEBI:18407"/>
        <dbReference type="ChEBI" id="CHEBI:33542"/>
        <dbReference type="EC" id="2.8.1.1"/>
    </reaction>
</comment>
<dbReference type="HAMAP" id="MF_01009">
    <property type="entry name" value="Thiosulf_sulfurtr"/>
    <property type="match status" value="1"/>
</dbReference>
<dbReference type="InterPro" id="IPR001763">
    <property type="entry name" value="Rhodanese-like_dom"/>
</dbReference>
<organism evidence="5 6">
    <name type="scientific">Neptunomonas qingdaonensis</name>
    <dbReference type="NCBI Taxonomy" id="1045558"/>
    <lineage>
        <taxon>Bacteria</taxon>
        <taxon>Pseudomonadati</taxon>
        <taxon>Pseudomonadota</taxon>
        <taxon>Gammaproteobacteria</taxon>
        <taxon>Oceanospirillales</taxon>
        <taxon>Oceanospirillaceae</taxon>
        <taxon>Neptunomonas</taxon>
    </lineage>
</organism>
<dbReference type="OrthoDB" id="9811849at2"/>
<dbReference type="InterPro" id="IPR036873">
    <property type="entry name" value="Rhodanese-like_dom_sf"/>
</dbReference>
<evidence type="ECO:0000313" key="6">
    <source>
        <dbReference type="Proteomes" id="UP000198623"/>
    </source>
</evidence>
<dbReference type="PROSITE" id="PS00380">
    <property type="entry name" value="RHODANESE_1"/>
    <property type="match status" value="1"/>
</dbReference>
<dbReference type="CDD" id="cd01444">
    <property type="entry name" value="GlpE_ST"/>
    <property type="match status" value="1"/>
</dbReference>
<keyword evidence="2 3" id="KW-0808">Transferase</keyword>
<comment type="function">
    <text evidence="3">Transferase that catalyzes the transfer of sulfur from thiosulfate to thiophilic acceptors such as cyanide or dithiols. May function in a CysM-independent thiosulfate assimilation pathway by catalyzing the conversion of thiosulfate to sulfite, which can then be used for L-cysteine biosynthesis.</text>
</comment>
<dbReference type="SUPFAM" id="SSF52821">
    <property type="entry name" value="Rhodanese/Cell cycle control phosphatase"/>
    <property type="match status" value="1"/>
</dbReference>
<proteinExistence type="inferred from homology"/>
<evidence type="ECO:0000313" key="5">
    <source>
        <dbReference type="EMBL" id="SFF95573.1"/>
    </source>
</evidence>
<dbReference type="PANTHER" id="PTHR43031">
    <property type="entry name" value="FAD-DEPENDENT OXIDOREDUCTASE"/>
    <property type="match status" value="1"/>
</dbReference>
<keyword evidence="1 3" id="KW-0963">Cytoplasm</keyword>
<dbReference type="InterPro" id="IPR050229">
    <property type="entry name" value="GlpE_sulfurtransferase"/>
</dbReference>
<dbReference type="Proteomes" id="UP000198623">
    <property type="component" value="Unassembled WGS sequence"/>
</dbReference>
<protein>
    <recommendedName>
        <fullName evidence="3">Thiosulfate sulfurtransferase GlpE</fullName>
        <ecNumber evidence="3">2.8.1.1</ecNumber>
    </recommendedName>
</protein>
<dbReference type="EMBL" id="FOOU01000002">
    <property type="protein sequence ID" value="SFF95573.1"/>
    <property type="molecule type" value="Genomic_DNA"/>
</dbReference>
<feature type="active site" description="Cysteine persulfide intermediate" evidence="3">
    <location>
        <position position="64"/>
    </location>
</feature>
<accession>A0A1I2MVV2</accession>
<dbReference type="SMART" id="SM00450">
    <property type="entry name" value="RHOD"/>
    <property type="match status" value="1"/>
</dbReference>
<dbReference type="STRING" id="1045558.SAMN05216175_102126"/>
<evidence type="ECO:0000256" key="1">
    <source>
        <dbReference type="ARBA" id="ARBA00022490"/>
    </source>
</evidence>
<dbReference type="InterPro" id="IPR001307">
    <property type="entry name" value="Thiosulphate_STrfase_CS"/>
</dbReference>
<dbReference type="NCBIfam" id="NF001195">
    <property type="entry name" value="PRK00162.1"/>
    <property type="match status" value="1"/>
</dbReference>
<name>A0A1I2MVV2_9GAMM</name>
<dbReference type="GO" id="GO:0103041">
    <property type="term" value="F:thiosulfate-thioredoxin sulfurtransferase activity"/>
    <property type="evidence" value="ECO:0007669"/>
    <property type="project" value="RHEA"/>
</dbReference>
<sequence>MDQYTCIDSTQAIDWLEKGAVVVDIRDTQSFRQGHIPGAFNLSNDNLHEFMMAANFETPLIVCCYHGISSQSAAQYLVHQGFERVSSLDGGFEAWTSSQPEKIESE</sequence>
<dbReference type="GO" id="GO:0005737">
    <property type="term" value="C:cytoplasm"/>
    <property type="evidence" value="ECO:0007669"/>
    <property type="project" value="UniProtKB-SubCell"/>
</dbReference>
<dbReference type="InterPro" id="IPR023695">
    <property type="entry name" value="Thiosulf_sulfurTrfase"/>
</dbReference>
<reference evidence="6" key="1">
    <citation type="submission" date="2016-10" db="EMBL/GenBank/DDBJ databases">
        <authorList>
            <person name="Varghese N."/>
            <person name="Submissions S."/>
        </authorList>
    </citation>
    <scope>NUCLEOTIDE SEQUENCE [LARGE SCALE GENOMIC DNA]</scope>
    <source>
        <strain evidence="6">CGMCC 1.10971</strain>
    </source>
</reference>
<gene>
    <name evidence="3" type="primary">glpE</name>
    <name evidence="5" type="ORF">SAMN05216175_102126</name>
</gene>
<comment type="subcellular location">
    <subcellularLocation>
        <location evidence="3">Cytoplasm</location>
    </subcellularLocation>
</comment>
<dbReference type="RefSeq" id="WP_090724542.1">
    <property type="nucleotide sequence ID" value="NZ_FOOU01000002.1"/>
</dbReference>
<feature type="domain" description="Rhodanese" evidence="4">
    <location>
        <begin position="16"/>
        <end position="104"/>
    </location>
</feature>